<dbReference type="Proteomes" id="UP000515860">
    <property type="component" value="Chromosome"/>
</dbReference>
<dbReference type="InterPro" id="IPR010998">
    <property type="entry name" value="Integrase_recombinase_N"/>
</dbReference>
<evidence type="ECO:0000259" key="7">
    <source>
        <dbReference type="PROSITE" id="PS51898"/>
    </source>
</evidence>
<dbReference type="InterPro" id="IPR044068">
    <property type="entry name" value="CB"/>
</dbReference>
<dbReference type="CDD" id="cd01189">
    <property type="entry name" value="INT_ICEBs1_C_like"/>
    <property type="match status" value="1"/>
</dbReference>
<dbReference type="GO" id="GO:0006310">
    <property type="term" value="P:DNA recombination"/>
    <property type="evidence" value="ECO:0007669"/>
    <property type="project" value="UniProtKB-KW"/>
</dbReference>
<dbReference type="PROSITE" id="PS51900">
    <property type="entry name" value="CB"/>
    <property type="match status" value="1"/>
</dbReference>
<evidence type="ECO:0000256" key="6">
    <source>
        <dbReference type="PROSITE-ProRule" id="PRU01248"/>
    </source>
</evidence>
<dbReference type="InterPro" id="IPR013762">
    <property type="entry name" value="Integrase-like_cat_sf"/>
</dbReference>
<feature type="domain" description="Core-binding (CB)" evidence="8">
    <location>
        <begin position="72"/>
        <end position="152"/>
    </location>
</feature>
<dbReference type="Gene3D" id="1.10.443.10">
    <property type="entry name" value="Intergrase catalytic core"/>
    <property type="match status" value="1"/>
</dbReference>
<gene>
    <name evidence="9" type="ORF">H9Q79_09525</name>
</gene>
<dbReference type="SUPFAM" id="SSF56349">
    <property type="entry name" value="DNA breaking-rejoining enzymes"/>
    <property type="match status" value="1"/>
</dbReference>
<dbReference type="InterPro" id="IPR004107">
    <property type="entry name" value="Integrase_SAM-like_N"/>
</dbReference>
<sequence>MPTAKKLPSGSWRCQVFSHYEEVKQEDGSVRKKRIYKSFTSDDPSRAGKKAAELAATQYAAEKRRPTGSCMMTFGEALDEYIENRTSVLSPRTVMDYKRIRKKDVQSLMNIRICDLTQDHIQAAINDDAMIHSPKTVRNNHGLISAVLKQYRPEFALNTSLPKRKRADLYIPSDKDIKKLMQYISGTDMELPVLLAAFGPMRRGEICALSSDDINGNIVHVCRNMVYTEDKKWIIKSPKSYAGDRYINYPSFVAEKWKDTRGMLVNLTPGAITARFNRILKLSGIPHFRFHDLRHYSASVQHTIGIPDAYIMQRGGWSSDGVLKTVYRHALSDKSSEMDDLANGYFNDLCNTKCNTK</sequence>
<comment type="similarity">
    <text evidence="2">Belongs to the 'phage' integrase family.</text>
</comment>
<reference evidence="9 10" key="1">
    <citation type="submission" date="2020-08" db="EMBL/GenBank/DDBJ databases">
        <authorList>
            <person name="Liu C."/>
            <person name="Sun Q."/>
        </authorList>
    </citation>
    <scope>NUCLEOTIDE SEQUENCE [LARGE SCALE GENOMIC DNA]</scope>
    <source>
        <strain evidence="9 10">NSJ-29</strain>
    </source>
</reference>
<evidence type="ECO:0000259" key="8">
    <source>
        <dbReference type="PROSITE" id="PS51900"/>
    </source>
</evidence>
<dbReference type="Pfam" id="PF00589">
    <property type="entry name" value="Phage_integrase"/>
    <property type="match status" value="1"/>
</dbReference>
<evidence type="ECO:0000313" key="10">
    <source>
        <dbReference type="Proteomes" id="UP000515860"/>
    </source>
</evidence>
<dbReference type="RefSeq" id="WP_249328177.1">
    <property type="nucleotide sequence ID" value="NZ_CP060635.1"/>
</dbReference>
<dbReference type="KEGG" id="whj:H9Q79_09525"/>
<comment type="function">
    <text evidence="1">Site-specific tyrosine recombinase, which acts by catalyzing the cutting and rejoining of the recombining DNA molecules.</text>
</comment>
<proteinExistence type="inferred from homology"/>
<evidence type="ECO:0000256" key="5">
    <source>
        <dbReference type="ARBA" id="ARBA00023172"/>
    </source>
</evidence>
<keyword evidence="5" id="KW-0233">DNA recombination</keyword>
<accession>A0A7G9G8R9</accession>
<dbReference type="Gene3D" id="1.10.150.130">
    <property type="match status" value="1"/>
</dbReference>
<dbReference type="Pfam" id="PF14659">
    <property type="entry name" value="Phage_int_SAM_3"/>
    <property type="match status" value="1"/>
</dbReference>
<dbReference type="GO" id="GO:0015074">
    <property type="term" value="P:DNA integration"/>
    <property type="evidence" value="ECO:0007669"/>
    <property type="project" value="UniProtKB-KW"/>
</dbReference>
<evidence type="ECO:0000256" key="2">
    <source>
        <dbReference type="ARBA" id="ARBA00008857"/>
    </source>
</evidence>
<dbReference type="PROSITE" id="PS51898">
    <property type="entry name" value="TYR_RECOMBINASE"/>
    <property type="match status" value="1"/>
</dbReference>
<evidence type="ECO:0000256" key="1">
    <source>
        <dbReference type="ARBA" id="ARBA00003283"/>
    </source>
</evidence>
<dbReference type="InterPro" id="IPR002104">
    <property type="entry name" value="Integrase_catalytic"/>
</dbReference>
<evidence type="ECO:0000313" key="9">
    <source>
        <dbReference type="EMBL" id="QNM07201.1"/>
    </source>
</evidence>
<organism evidence="9 10">
    <name type="scientific">Wansuia hejianensis</name>
    <dbReference type="NCBI Taxonomy" id="2763667"/>
    <lineage>
        <taxon>Bacteria</taxon>
        <taxon>Bacillati</taxon>
        <taxon>Bacillota</taxon>
        <taxon>Clostridia</taxon>
        <taxon>Lachnospirales</taxon>
        <taxon>Lachnospiraceae</taxon>
        <taxon>Wansuia</taxon>
    </lineage>
</organism>
<dbReference type="GO" id="GO:0003677">
    <property type="term" value="F:DNA binding"/>
    <property type="evidence" value="ECO:0007669"/>
    <property type="project" value="UniProtKB-UniRule"/>
</dbReference>
<dbReference type="EMBL" id="CP060635">
    <property type="protein sequence ID" value="QNM07201.1"/>
    <property type="molecule type" value="Genomic_DNA"/>
</dbReference>
<evidence type="ECO:0000256" key="4">
    <source>
        <dbReference type="ARBA" id="ARBA00023125"/>
    </source>
</evidence>
<dbReference type="InterPro" id="IPR011010">
    <property type="entry name" value="DNA_brk_join_enz"/>
</dbReference>
<feature type="domain" description="Tyr recombinase" evidence="7">
    <location>
        <begin position="166"/>
        <end position="340"/>
    </location>
</feature>
<dbReference type="AlphaFoldDB" id="A0A7G9G8R9"/>
<name>A0A7G9G8R9_9FIRM</name>
<keyword evidence="10" id="KW-1185">Reference proteome</keyword>
<protein>
    <submittedName>
        <fullName evidence="9">Site-specific integrase</fullName>
    </submittedName>
</protein>
<evidence type="ECO:0000256" key="3">
    <source>
        <dbReference type="ARBA" id="ARBA00022908"/>
    </source>
</evidence>
<keyword evidence="4 6" id="KW-0238">DNA-binding</keyword>
<keyword evidence="3" id="KW-0229">DNA integration</keyword>